<proteinExistence type="predicted"/>
<reference evidence="2 3" key="1">
    <citation type="journal article" date="2015" name="Genome Biol. Evol.">
        <title>The genome of winter moth (Operophtera brumata) provides a genomic perspective on sexual dimorphism and phenology.</title>
        <authorList>
            <person name="Derks M.F."/>
            <person name="Smit S."/>
            <person name="Salis L."/>
            <person name="Schijlen E."/>
            <person name="Bossers A."/>
            <person name="Mateman C."/>
            <person name="Pijl A.S."/>
            <person name="de Ridder D."/>
            <person name="Groenen M.A."/>
            <person name="Visser M.E."/>
            <person name="Megens H.J."/>
        </authorList>
    </citation>
    <scope>NUCLEOTIDE SEQUENCE [LARGE SCALE GENOMIC DNA]</scope>
    <source>
        <strain evidence="2">WM2013NL</strain>
        <tissue evidence="2">Head and thorax</tissue>
    </source>
</reference>
<name>A0A0L7K479_OPEBR</name>
<comment type="caution">
    <text evidence="2">The sequence shown here is derived from an EMBL/GenBank/DDBJ whole genome shotgun (WGS) entry which is preliminary data.</text>
</comment>
<organism evidence="2 3">
    <name type="scientific">Operophtera brumata</name>
    <name type="common">Winter moth</name>
    <name type="synonym">Phalaena brumata</name>
    <dbReference type="NCBI Taxonomy" id="104452"/>
    <lineage>
        <taxon>Eukaryota</taxon>
        <taxon>Metazoa</taxon>
        <taxon>Ecdysozoa</taxon>
        <taxon>Arthropoda</taxon>
        <taxon>Hexapoda</taxon>
        <taxon>Insecta</taxon>
        <taxon>Pterygota</taxon>
        <taxon>Neoptera</taxon>
        <taxon>Endopterygota</taxon>
        <taxon>Lepidoptera</taxon>
        <taxon>Glossata</taxon>
        <taxon>Ditrysia</taxon>
        <taxon>Geometroidea</taxon>
        <taxon>Geometridae</taxon>
        <taxon>Larentiinae</taxon>
        <taxon>Operophtera</taxon>
    </lineage>
</organism>
<feature type="compositionally biased region" description="Low complexity" evidence="1">
    <location>
        <begin position="35"/>
        <end position="44"/>
    </location>
</feature>
<feature type="region of interest" description="Disordered" evidence="1">
    <location>
        <begin position="1"/>
        <end position="44"/>
    </location>
</feature>
<keyword evidence="3" id="KW-1185">Reference proteome</keyword>
<gene>
    <name evidence="2" type="ORF">OBRU01_25629</name>
</gene>
<accession>A0A0L7K479</accession>
<protein>
    <submittedName>
        <fullName evidence="2">Mutant cadherin</fullName>
    </submittedName>
</protein>
<dbReference type="AlphaFoldDB" id="A0A0L7K479"/>
<sequence>MAIASMASLSPPPLPSVIEPTPTRPCSERSRDESASSTASATARDIVSTPECARPLVSHLGSFCAAAAAAAASVTAVTESAPLQGSNAGPALLCGSQCKDVTSLNLKTNGKEIKELSSDNKLSFAEIGRARGLWHVPERDDEWKLVQRRRLRNKFTTSKGKAILEQNSKFKAADTKIPLFITNVHKDVSEADIAEYILAKTRETVSPIKMKMAKERNYNAYKFFVSKHNVQTFLDVRFWPRGISFRRFVNLPNEYRSHVPVEERPSHSTHNG</sequence>
<dbReference type="Proteomes" id="UP000037510">
    <property type="component" value="Unassembled WGS sequence"/>
</dbReference>
<dbReference type="EMBL" id="JTDY01010883">
    <property type="protein sequence ID" value="KOB57916.1"/>
    <property type="molecule type" value="Genomic_DNA"/>
</dbReference>
<evidence type="ECO:0000256" key="1">
    <source>
        <dbReference type="SAM" id="MobiDB-lite"/>
    </source>
</evidence>
<evidence type="ECO:0000313" key="3">
    <source>
        <dbReference type="Proteomes" id="UP000037510"/>
    </source>
</evidence>
<evidence type="ECO:0000313" key="2">
    <source>
        <dbReference type="EMBL" id="KOB57916.1"/>
    </source>
</evidence>